<proteinExistence type="inferred from homology"/>
<organism evidence="5">
    <name type="scientific">Fervidobacterium pennivorans</name>
    <dbReference type="NCBI Taxonomy" id="93466"/>
    <lineage>
        <taxon>Bacteria</taxon>
        <taxon>Thermotogati</taxon>
        <taxon>Thermotogota</taxon>
        <taxon>Thermotogae</taxon>
        <taxon>Thermotogales</taxon>
        <taxon>Fervidobacteriaceae</taxon>
        <taxon>Fervidobacterium</taxon>
    </lineage>
</organism>
<name>A0A7V4FIR7_FERPE</name>
<gene>
    <name evidence="5" type="ORF">ENU12_03425</name>
</gene>
<keyword evidence="3 5" id="KW-0808">Transferase</keyword>
<dbReference type="PANTHER" id="PTHR43685:SF5">
    <property type="entry name" value="GLYCOSYLTRANSFERASE EPSE-RELATED"/>
    <property type="match status" value="1"/>
</dbReference>
<comment type="caution">
    <text evidence="5">The sequence shown here is derived from an EMBL/GenBank/DDBJ whole genome shotgun (WGS) entry which is preliminary data.</text>
</comment>
<dbReference type="PANTHER" id="PTHR43685">
    <property type="entry name" value="GLYCOSYLTRANSFERASE"/>
    <property type="match status" value="1"/>
</dbReference>
<protein>
    <submittedName>
        <fullName evidence="5">Glycosyltransferase</fullName>
    </submittedName>
</protein>
<evidence type="ECO:0000256" key="2">
    <source>
        <dbReference type="ARBA" id="ARBA00022676"/>
    </source>
</evidence>
<dbReference type="GO" id="GO:0016757">
    <property type="term" value="F:glycosyltransferase activity"/>
    <property type="evidence" value="ECO:0007669"/>
    <property type="project" value="UniProtKB-KW"/>
</dbReference>
<dbReference type="InterPro" id="IPR001173">
    <property type="entry name" value="Glyco_trans_2-like"/>
</dbReference>
<dbReference type="EMBL" id="DTBH01000075">
    <property type="protein sequence ID" value="HGQ76965.1"/>
    <property type="molecule type" value="Genomic_DNA"/>
</dbReference>
<evidence type="ECO:0000259" key="4">
    <source>
        <dbReference type="Pfam" id="PF00535"/>
    </source>
</evidence>
<sequence length="279" mass="32840">MSIGFSVLIAVYSKERGEWLEQSLQSIITQSLLPNQIVIVEDGPLTKELYTVIDRFKSSLDSKVEITHVRLPENRGLAYALNEGLKHCKYPYVARMDSDDICLRDRFEKQMLFLQQHPEIDVLGGQIMEFDEKLSTFLGTRKVPTSHEEIIQFAKKRNPMNHMTVIYKKESVLKVGGYTFPKVAEDYHLWVKMLMAGMKFANLPDYLVIVRTGKSFLKRRRGYDYLKYEIKLFSEFKKMGFLNTREYLQNILIRSMLRIMPENVVQLTYRKFLRNERNT</sequence>
<evidence type="ECO:0000256" key="1">
    <source>
        <dbReference type="ARBA" id="ARBA00006739"/>
    </source>
</evidence>
<reference evidence="5" key="1">
    <citation type="journal article" date="2020" name="mSystems">
        <title>Genome- and Community-Level Interaction Insights into Carbon Utilization and Element Cycling Functions of Hydrothermarchaeota in Hydrothermal Sediment.</title>
        <authorList>
            <person name="Zhou Z."/>
            <person name="Liu Y."/>
            <person name="Xu W."/>
            <person name="Pan J."/>
            <person name="Luo Z.H."/>
            <person name="Li M."/>
        </authorList>
    </citation>
    <scope>NUCLEOTIDE SEQUENCE [LARGE SCALE GENOMIC DNA]</scope>
    <source>
        <strain evidence="5">SpSt-640</strain>
    </source>
</reference>
<dbReference type="AlphaFoldDB" id="A0A7V4FIR7"/>
<evidence type="ECO:0000313" key="5">
    <source>
        <dbReference type="EMBL" id="HGQ76965.1"/>
    </source>
</evidence>
<keyword evidence="2" id="KW-0328">Glycosyltransferase</keyword>
<dbReference type="Gene3D" id="3.90.550.10">
    <property type="entry name" value="Spore Coat Polysaccharide Biosynthesis Protein SpsA, Chain A"/>
    <property type="match status" value="1"/>
</dbReference>
<dbReference type="InterPro" id="IPR050834">
    <property type="entry name" value="Glycosyltransf_2"/>
</dbReference>
<accession>A0A7V4FIR7</accession>
<comment type="similarity">
    <text evidence="1">Belongs to the glycosyltransferase 2 family.</text>
</comment>
<evidence type="ECO:0000256" key="3">
    <source>
        <dbReference type="ARBA" id="ARBA00022679"/>
    </source>
</evidence>
<dbReference type="InterPro" id="IPR029044">
    <property type="entry name" value="Nucleotide-diphossugar_trans"/>
</dbReference>
<feature type="domain" description="Glycosyltransferase 2-like" evidence="4">
    <location>
        <begin position="6"/>
        <end position="159"/>
    </location>
</feature>
<dbReference type="SUPFAM" id="SSF53448">
    <property type="entry name" value="Nucleotide-diphospho-sugar transferases"/>
    <property type="match status" value="1"/>
</dbReference>
<dbReference type="Pfam" id="PF00535">
    <property type="entry name" value="Glycos_transf_2"/>
    <property type="match status" value="1"/>
</dbReference>